<dbReference type="InParanoid" id="A0A0C2WW76"/>
<feature type="non-terminal residue" evidence="1">
    <location>
        <position position="1"/>
    </location>
</feature>
<dbReference type="HOGENOM" id="CLU_103041_0_0_1"/>
<keyword evidence="2" id="KW-1185">Reference proteome</keyword>
<dbReference type="EMBL" id="KN818296">
    <property type="protein sequence ID" value="KIL60603.1"/>
    <property type="molecule type" value="Genomic_DNA"/>
</dbReference>
<dbReference type="STRING" id="946122.A0A0C2WW76"/>
<dbReference type="AlphaFoldDB" id="A0A0C2WW76"/>
<proteinExistence type="predicted"/>
<sequence>QVHVCVKGACRRFDLAKGVWVCKRGAPWPESEVAIVNADGTWCPVRQFGMVNNFNPQVLVFVQCNGDIKLLTNGAETKNITWYITKYATKAQKRLFNASALLAKSLAFHFEDNKYIDDVRARTRLLLFRCFQGLNRQQEQSGPQVVSYLMGWDDCILSHEYVPLYLSSLRSYLQR</sequence>
<gene>
    <name evidence="1" type="ORF">M378DRAFT_54503</name>
</gene>
<accession>A0A0C2WW76</accession>
<organism evidence="1 2">
    <name type="scientific">Amanita muscaria (strain Koide BX008)</name>
    <dbReference type="NCBI Taxonomy" id="946122"/>
    <lineage>
        <taxon>Eukaryota</taxon>
        <taxon>Fungi</taxon>
        <taxon>Dikarya</taxon>
        <taxon>Basidiomycota</taxon>
        <taxon>Agaricomycotina</taxon>
        <taxon>Agaricomycetes</taxon>
        <taxon>Agaricomycetidae</taxon>
        <taxon>Agaricales</taxon>
        <taxon>Pluteineae</taxon>
        <taxon>Amanitaceae</taxon>
        <taxon>Amanita</taxon>
    </lineage>
</organism>
<evidence type="ECO:0000313" key="2">
    <source>
        <dbReference type="Proteomes" id="UP000054549"/>
    </source>
</evidence>
<protein>
    <submittedName>
        <fullName evidence="1">Uncharacterized protein</fullName>
    </submittedName>
</protein>
<dbReference type="OrthoDB" id="432234at2759"/>
<dbReference type="Proteomes" id="UP000054549">
    <property type="component" value="Unassembled WGS sequence"/>
</dbReference>
<evidence type="ECO:0000313" key="1">
    <source>
        <dbReference type="EMBL" id="KIL60603.1"/>
    </source>
</evidence>
<name>A0A0C2WW76_AMAMK</name>
<feature type="non-terminal residue" evidence="1">
    <location>
        <position position="175"/>
    </location>
</feature>
<reference evidence="1 2" key="1">
    <citation type="submission" date="2014-04" db="EMBL/GenBank/DDBJ databases">
        <title>Evolutionary Origins and Diversification of the Mycorrhizal Mutualists.</title>
        <authorList>
            <consortium name="DOE Joint Genome Institute"/>
            <consortium name="Mycorrhizal Genomics Consortium"/>
            <person name="Kohler A."/>
            <person name="Kuo A."/>
            <person name="Nagy L.G."/>
            <person name="Floudas D."/>
            <person name="Copeland A."/>
            <person name="Barry K.W."/>
            <person name="Cichocki N."/>
            <person name="Veneault-Fourrey C."/>
            <person name="LaButti K."/>
            <person name="Lindquist E.A."/>
            <person name="Lipzen A."/>
            <person name="Lundell T."/>
            <person name="Morin E."/>
            <person name="Murat C."/>
            <person name="Riley R."/>
            <person name="Ohm R."/>
            <person name="Sun H."/>
            <person name="Tunlid A."/>
            <person name="Henrissat B."/>
            <person name="Grigoriev I.V."/>
            <person name="Hibbett D.S."/>
            <person name="Martin F."/>
        </authorList>
    </citation>
    <scope>NUCLEOTIDE SEQUENCE [LARGE SCALE GENOMIC DNA]</scope>
    <source>
        <strain evidence="1 2">Koide BX008</strain>
    </source>
</reference>